<protein>
    <recommendedName>
        <fullName evidence="1">Aminoglycoside phosphotransferase domain-containing protein</fullName>
    </recommendedName>
</protein>
<evidence type="ECO:0000313" key="3">
    <source>
        <dbReference type="Proteomes" id="UP000799538"/>
    </source>
</evidence>
<dbReference type="Gene3D" id="3.90.1200.10">
    <property type="match status" value="1"/>
</dbReference>
<dbReference type="InterPro" id="IPR002575">
    <property type="entry name" value="Aminoglycoside_PTrfase"/>
</dbReference>
<keyword evidence="3" id="KW-1185">Reference proteome</keyword>
<feature type="domain" description="Aminoglycoside phosphotransferase" evidence="1">
    <location>
        <begin position="189"/>
        <end position="246"/>
    </location>
</feature>
<name>A0A6A6GHU9_9PEZI</name>
<sequence length="353" mass="39756">MATTNNEYNVDDEIATFFSKTTVVRETCHALARELTASDRIEPVSIQGVCSYTLYAGDELQNVIQFRLKSLGLKLETSTLARQIYGDLVSDTKFIQQLGEDSTTDGRQPLLVYNMTRIQGISRLDFILAKGFPENSLENKLWRKNLIQDVARFFSLTWTSPQPISQSHRAHLFTTYRTDLQTLLTTLPPRFHPTIQHTLASLPTVFRLPMVLLHKDFNECNILVHPTTCHLAGVIDWAEAEIGPFGTNLHSLQGLMSKLHLRDGWVRYEDYDDLVRAFWGTFGAETGVQDDETVRAIRTARAVGLLRSRGFAGRIGGGAAPEPIRDDERGRYNLMILEGLLLSPGTRFEDVVA</sequence>
<gene>
    <name evidence="2" type="ORF">BDZ85DRAFT_91353</name>
</gene>
<dbReference type="Proteomes" id="UP000799538">
    <property type="component" value="Unassembled WGS sequence"/>
</dbReference>
<accession>A0A6A6GHU9</accession>
<dbReference type="AlphaFoldDB" id="A0A6A6GHU9"/>
<organism evidence="2 3">
    <name type="scientific">Elsinoe ampelina</name>
    <dbReference type="NCBI Taxonomy" id="302913"/>
    <lineage>
        <taxon>Eukaryota</taxon>
        <taxon>Fungi</taxon>
        <taxon>Dikarya</taxon>
        <taxon>Ascomycota</taxon>
        <taxon>Pezizomycotina</taxon>
        <taxon>Dothideomycetes</taxon>
        <taxon>Dothideomycetidae</taxon>
        <taxon>Myriangiales</taxon>
        <taxon>Elsinoaceae</taxon>
        <taxon>Elsinoe</taxon>
    </lineage>
</organism>
<dbReference type="Pfam" id="PF01636">
    <property type="entry name" value="APH"/>
    <property type="match status" value="1"/>
</dbReference>
<dbReference type="OrthoDB" id="5598852at2759"/>
<dbReference type="SUPFAM" id="SSF56112">
    <property type="entry name" value="Protein kinase-like (PK-like)"/>
    <property type="match status" value="1"/>
</dbReference>
<proteinExistence type="predicted"/>
<evidence type="ECO:0000313" key="2">
    <source>
        <dbReference type="EMBL" id="KAF2225286.1"/>
    </source>
</evidence>
<evidence type="ECO:0000259" key="1">
    <source>
        <dbReference type="Pfam" id="PF01636"/>
    </source>
</evidence>
<dbReference type="InterPro" id="IPR011009">
    <property type="entry name" value="Kinase-like_dom_sf"/>
</dbReference>
<dbReference type="EMBL" id="ML992504">
    <property type="protein sequence ID" value="KAF2225286.1"/>
    <property type="molecule type" value="Genomic_DNA"/>
</dbReference>
<reference evidence="3" key="1">
    <citation type="journal article" date="2020" name="Stud. Mycol.">
        <title>101 Dothideomycetes genomes: A test case for predicting lifestyles and emergence of pathogens.</title>
        <authorList>
            <person name="Haridas S."/>
            <person name="Albert R."/>
            <person name="Binder M."/>
            <person name="Bloem J."/>
            <person name="LaButti K."/>
            <person name="Salamov A."/>
            <person name="Andreopoulos B."/>
            <person name="Baker S."/>
            <person name="Barry K."/>
            <person name="Bills G."/>
            <person name="Bluhm B."/>
            <person name="Cannon C."/>
            <person name="Castanera R."/>
            <person name="Culley D."/>
            <person name="Daum C."/>
            <person name="Ezra D."/>
            <person name="Gonzalez J."/>
            <person name="Henrissat B."/>
            <person name="Kuo A."/>
            <person name="Liang C."/>
            <person name="Lipzen A."/>
            <person name="Lutzoni F."/>
            <person name="Magnuson J."/>
            <person name="Mondo S."/>
            <person name="Nolan M."/>
            <person name="Ohm R."/>
            <person name="Pangilinan J."/>
            <person name="Park H.-J."/>
            <person name="Ramirez L."/>
            <person name="Alfaro M."/>
            <person name="Sun H."/>
            <person name="Tritt A."/>
            <person name="Yoshinaga Y."/>
            <person name="Zwiers L.-H."/>
            <person name="Turgeon B."/>
            <person name="Goodwin S."/>
            <person name="Spatafora J."/>
            <person name="Crous P."/>
            <person name="Grigoriev I."/>
        </authorList>
    </citation>
    <scope>NUCLEOTIDE SEQUENCE [LARGE SCALE GENOMIC DNA]</scope>
    <source>
        <strain evidence="3">CECT 20119</strain>
    </source>
</reference>